<dbReference type="Pfam" id="PF13370">
    <property type="entry name" value="Fer4_13"/>
    <property type="match status" value="1"/>
</dbReference>
<proteinExistence type="predicted"/>
<dbReference type="EMBL" id="HBHW01000109">
    <property type="protein sequence ID" value="CAE0032145.1"/>
    <property type="molecule type" value="Transcribed_RNA"/>
</dbReference>
<evidence type="ECO:0000313" key="2">
    <source>
        <dbReference type="EMBL" id="CAE0032145.1"/>
    </source>
</evidence>
<sequence length="235" mass="26328">MGVGFVLGDPLWRRERMNTGRSVCRRAIVVDAEGESSGEDLVQAMREYTKNSQALSNPKGLLPSHQLVRKDADGETLKERFVYVDELDCIGCSHCAMTARNTFFLEEDYGRARAFQQESDPDELISEAIDTCPVSCIYFVPYDELVILENERETQDINNKQRLVGSSNSATRNTSKSKVLSSASMRCESCPQRGCSKCPMYGVGENPQYLAKLEAKKEKSKAAKKKESGSRRILF</sequence>
<reference evidence="2" key="1">
    <citation type="submission" date="2021-01" db="EMBL/GenBank/DDBJ databases">
        <authorList>
            <person name="Corre E."/>
            <person name="Pelletier E."/>
            <person name="Niang G."/>
            <person name="Scheremetjew M."/>
            <person name="Finn R."/>
            <person name="Kale V."/>
            <person name="Holt S."/>
            <person name="Cochrane G."/>
            <person name="Meng A."/>
            <person name="Brown T."/>
            <person name="Cohen L."/>
        </authorList>
    </citation>
    <scope>NUCLEOTIDE SEQUENCE</scope>
    <source>
        <strain evidence="2">CCMP 769</strain>
    </source>
</reference>
<protein>
    <recommendedName>
        <fullName evidence="3">Ferredoxin</fullName>
    </recommendedName>
</protein>
<organism evidence="2">
    <name type="scientific">Rhodosorus marinus</name>
    <dbReference type="NCBI Taxonomy" id="101924"/>
    <lineage>
        <taxon>Eukaryota</taxon>
        <taxon>Rhodophyta</taxon>
        <taxon>Stylonematophyceae</taxon>
        <taxon>Stylonematales</taxon>
        <taxon>Stylonemataceae</taxon>
        <taxon>Rhodosorus</taxon>
    </lineage>
</organism>
<dbReference type="PANTHER" id="PTHR44579:SF2">
    <property type="entry name" value="OS01G0730500 PROTEIN"/>
    <property type="match status" value="1"/>
</dbReference>
<dbReference type="PANTHER" id="PTHR44579">
    <property type="entry name" value="OS01G0730500 PROTEIN"/>
    <property type="match status" value="1"/>
</dbReference>
<name>A0A7S2Z9X5_9RHOD</name>
<dbReference type="AlphaFoldDB" id="A0A7S2Z9X5"/>
<evidence type="ECO:0000313" key="1">
    <source>
        <dbReference type="EMBL" id="CAE0032144.1"/>
    </source>
</evidence>
<accession>A0A7S2Z9X5</accession>
<dbReference type="SUPFAM" id="SSF54862">
    <property type="entry name" value="4Fe-4S ferredoxins"/>
    <property type="match status" value="1"/>
</dbReference>
<dbReference type="EMBL" id="HBHW01000108">
    <property type="protein sequence ID" value="CAE0032144.1"/>
    <property type="molecule type" value="Transcribed_RNA"/>
</dbReference>
<evidence type="ECO:0008006" key="3">
    <source>
        <dbReference type="Google" id="ProtNLM"/>
    </source>
</evidence>
<dbReference type="Gene3D" id="3.30.70.20">
    <property type="match status" value="1"/>
</dbReference>
<gene>
    <name evidence="1" type="ORF">RMAR00112_LOCUS82</name>
    <name evidence="2" type="ORF">RMAR00112_LOCUS83</name>
</gene>